<dbReference type="AlphaFoldDB" id="A0A1H7JYD9"/>
<dbReference type="EMBL" id="FOAJ01000003">
    <property type="protein sequence ID" value="SEK79598.1"/>
    <property type="molecule type" value="Genomic_DNA"/>
</dbReference>
<organism evidence="1 2">
    <name type="scientific">Paraburkholderia caballeronis</name>
    <dbReference type="NCBI Taxonomy" id="416943"/>
    <lineage>
        <taxon>Bacteria</taxon>
        <taxon>Pseudomonadati</taxon>
        <taxon>Pseudomonadota</taxon>
        <taxon>Betaproteobacteria</taxon>
        <taxon>Burkholderiales</taxon>
        <taxon>Burkholderiaceae</taxon>
        <taxon>Paraburkholderia</taxon>
    </lineage>
</organism>
<dbReference type="RefSeq" id="WP_090544738.1">
    <property type="nucleotide sequence ID" value="NZ_FNSR01000001.1"/>
</dbReference>
<dbReference type="Proteomes" id="UP000199120">
    <property type="component" value="Unassembled WGS sequence"/>
</dbReference>
<dbReference type="NCBIfam" id="TIGR04099">
    <property type="entry name" value="biosn_Pnap_2097"/>
    <property type="match status" value="1"/>
</dbReference>
<dbReference type="OrthoDB" id="6847108at2"/>
<reference evidence="2" key="1">
    <citation type="submission" date="2016-10" db="EMBL/GenBank/DDBJ databases">
        <authorList>
            <person name="Varghese N."/>
            <person name="Submissions S."/>
        </authorList>
    </citation>
    <scope>NUCLEOTIDE SEQUENCE [LARGE SCALE GENOMIC DNA]</scope>
    <source>
        <strain evidence="2">LMG 26416</strain>
    </source>
</reference>
<name>A0A1H7JYD9_9BURK</name>
<dbReference type="NCBIfam" id="TIGR04098">
    <property type="entry name" value="LnmK_bifunc"/>
    <property type="match status" value="1"/>
</dbReference>
<dbReference type="STRING" id="416943.SAMN05445871_2197"/>
<gene>
    <name evidence="1" type="ORF">SAMN05192542_103501</name>
</gene>
<protein>
    <submittedName>
        <fullName evidence="1">Probable biosynthetic protein, Pnap_2097 family</fullName>
    </submittedName>
</protein>
<dbReference type="InterPro" id="IPR024091">
    <property type="entry name" value="LnmK-like_bifun_acyl/decarbox"/>
</dbReference>
<dbReference type="Gene3D" id="3.10.129.10">
    <property type="entry name" value="Hotdog Thioesterase"/>
    <property type="match status" value="1"/>
</dbReference>
<accession>A0A1H7JYD9</accession>
<evidence type="ECO:0000313" key="2">
    <source>
        <dbReference type="Proteomes" id="UP000199120"/>
    </source>
</evidence>
<sequence>MAQHSRDRYRAGMPQLARNGLSENWLLKECGDRHWNALAAATGRAVPDFVDDDGERAYAAFTAVSVRDARLDRIGENDLFEIDTSLVRSGAARHFSEHWLLAGGALHARVSMCSAFVRRREAGNNQSVVRARFAALDAPVAATPDDALALARFGKLLRAGQWSDELGVARPLPLDGGDDAAVRFEPCPNSDFNGADFLYFASFQAFVDRAEWAARRVAEAPALARRDLFYHGNLNVGDTLAVRTVAQRADGGELAHWCEILRGSDREKIADVVTVKRWERP</sequence>
<keyword evidence="2" id="KW-1185">Reference proteome</keyword>
<evidence type="ECO:0000313" key="1">
    <source>
        <dbReference type="EMBL" id="SEK79598.1"/>
    </source>
</evidence>
<proteinExistence type="predicted"/>